<keyword evidence="11" id="KW-0057">Aromatic amino acid biosynthesis</keyword>
<dbReference type="PROSITE" id="PS51171">
    <property type="entry name" value="PREPHENATE_DEHYDR_3"/>
    <property type="match status" value="1"/>
</dbReference>
<name>A0ABR7JQX2_9FIRM</name>
<evidence type="ECO:0000256" key="14">
    <source>
        <dbReference type="ARBA" id="ARBA00023239"/>
    </source>
</evidence>
<dbReference type="InterPro" id="IPR011279">
    <property type="entry name" value="Chorismate_mutase_GmP"/>
</dbReference>
<dbReference type="SUPFAM" id="SSF48600">
    <property type="entry name" value="Chorismate mutase II"/>
    <property type="match status" value="1"/>
</dbReference>
<organism evidence="22 23">
    <name type="scientific">Romboutsia faecis</name>
    <dbReference type="NCBI Taxonomy" id="2764597"/>
    <lineage>
        <taxon>Bacteria</taxon>
        <taxon>Bacillati</taxon>
        <taxon>Bacillota</taxon>
        <taxon>Clostridia</taxon>
        <taxon>Peptostreptococcales</taxon>
        <taxon>Peptostreptococcaceae</taxon>
        <taxon>Romboutsia</taxon>
    </lineage>
</organism>
<evidence type="ECO:0000256" key="7">
    <source>
        <dbReference type="ARBA" id="ARBA00014401"/>
    </source>
</evidence>
<dbReference type="Pfam" id="PF00800">
    <property type="entry name" value="PDT"/>
    <property type="match status" value="1"/>
</dbReference>
<keyword evidence="10" id="KW-0028">Amino-acid biosynthesis</keyword>
<evidence type="ECO:0000259" key="19">
    <source>
        <dbReference type="PROSITE" id="PS51168"/>
    </source>
</evidence>
<comment type="subcellular location">
    <subcellularLocation>
        <location evidence="3">Cytoplasm</location>
    </subcellularLocation>
</comment>
<evidence type="ECO:0000256" key="18">
    <source>
        <dbReference type="ARBA" id="ARBA00047848"/>
    </source>
</evidence>
<evidence type="ECO:0000256" key="6">
    <source>
        <dbReference type="ARBA" id="ARBA00013147"/>
    </source>
</evidence>
<evidence type="ECO:0000256" key="13">
    <source>
        <dbReference type="ARBA" id="ARBA00023235"/>
    </source>
</evidence>
<dbReference type="InterPro" id="IPR036979">
    <property type="entry name" value="CM_dom_sf"/>
</dbReference>
<dbReference type="PANTHER" id="PTHR21022">
    <property type="entry name" value="PREPHENATE DEHYDRATASE P PROTEIN"/>
    <property type="match status" value="1"/>
</dbReference>
<keyword evidence="15" id="KW-0511">Multifunctional enzyme</keyword>
<dbReference type="CDD" id="cd04905">
    <property type="entry name" value="ACT_CM-PDT"/>
    <property type="match status" value="1"/>
</dbReference>
<keyword evidence="14 22" id="KW-0456">Lyase</keyword>
<feature type="domain" description="Chorismate mutase" evidence="19">
    <location>
        <begin position="1"/>
        <end position="88"/>
    </location>
</feature>
<keyword evidence="9" id="KW-0963">Cytoplasm</keyword>
<reference evidence="22 23" key="1">
    <citation type="submission" date="2020-08" db="EMBL/GenBank/DDBJ databases">
        <authorList>
            <person name="Liu C."/>
            <person name="Sun Q."/>
        </authorList>
    </citation>
    <scope>NUCLEOTIDE SEQUENCE [LARGE SCALE GENOMIC DNA]</scope>
    <source>
        <strain evidence="22 23">NSJ-18</strain>
    </source>
</reference>
<evidence type="ECO:0000256" key="5">
    <source>
        <dbReference type="ARBA" id="ARBA00004817"/>
    </source>
</evidence>
<dbReference type="Gene3D" id="1.20.59.10">
    <property type="entry name" value="Chorismate mutase"/>
    <property type="match status" value="1"/>
</dbReference>
<evidence type="ECO:0000256" key="16">
    <source>
        <dbReference type="ARBA" id="ARBA00031175"/>
    </source>
</evidence>
<dbReference type="InterPro" id="IPR018528">
    <property type="entry name" value="Preph_deHydtase_CS"/>
</dbReference>
<evidence type="ECO:0000256" key="4">
    <source>
        <dbReference type="ARBA" id="ARBA00004741"/>
    </source>
</evidence>
<dbReference type="InterPro" id="IPR001086">
    <property type="entry name" value="Preph_deHydtase"/>
</dbReference>
<evidence type="ECO:0000313" key="23">
    <source>
        <dbReference type="Proteomes" id="UP000609849"/>
    </source>
</evidence>
<dbReference type="InterPro" id="IPR036263">
    <property type="entry name" value="Chorismate_II_sf"/>
</dbReference>
<comment type="pathway">
    <text evidence="4">Amino-acid biosynthesis; L-phenylalanine biosynthesis; phenylpyruvate from prephenate: step 1/1.</text>
</comment>
<evidence type="ECO:0000256" key="1">
    <source>
        <dbReference type="ARBA" id="ARBA00000824"/>
    </source>
</evidence>
<keyword evidence="12" id="KW-0584">Phenylalanine biosynthesis</keyword>
<evidence type="ECO:0000313" key="22">
    <source>
        <dbReference type="EMBL" id="MBC5997308.1"/>
    </source>
</evidence>
<dbReference type="InterPro" id="IPR045865">
    <property type="entry name" value="ACT-like_dom_sf"/>
</dbReference>
<comment type="catalytic activity">
    <reaction evidence="18">
        <text>prephenate + H(+) = 3-phenylpyruvate + CO2 + H2O</text>
        <dbReference type="Rhea" id="RHEA:21648"/>
        <dbReference type="ChEBI" id="CHEBI:15377"/>
        <dbReference type="ChEBI" id="CHEBI:15378"/>
        <dbReference type="ChEBI" id="CHEBI:16526"/>
        <dbReference type="ChEBI" id="CHEBI:18005"/>
        <dbReference type="ChEBI" id="CHEBI:29934"/>
        <dbReference type="EC" id="4.2.1.51"/>
    </reaction>
</comment>
<evidence type="ECO:0000259" key="20">
    <source>
        <dbReference type="PROSITE" id="PS51171"/>
    </source>
</evidence>
<evidence type="ECO:0000256" key="10">
    <source>
        <dbReference type="ARBA" id="ARBA00022605"/>
    </source>
</evidence>
<keyword evidence="13" id="KW-0413">Isomerase</keyword>
<dbReference type="InterPro" id="IPR002912">
    <property type="entry name" value="ACT_dom"/>
</dbReference>
<evidence type="ECO:0000256" key="2">
    <source>
        <dbReference type="ARBA" id="ARBA00002364"/>
    </source>
</evidence>
<comment type="caution">
    <text evidence="22">The sequence shown here is derived from an EMBL/GenBank/DDBJ whole genome shotgun (WGS) entry which is preliminary data.</text>
</comment>
<dbReference type="NCBIfam" id="NF008865">
    <property type="entry name" value="PRK11898.1"/>
    <property type="match status" value="1"/>
</dbReference>
<protein>
    <recommendedName>
        <fullName evidence="7">Bifunctional chorismate mutase/prephenate dehydratase</fullName>
        <ecNumber evidence="6">4.2.1.51</ecNumber>
    </recommendedName>
    <alternativeName>
        <fullName evidence="17">Chorismate mutase-prephenate dehydratase</fullName>
    </alternativeName>
    <alternativeName>
        <fullName evidence="8">Prephenate dehydratase</fullName>
    </alternativeName>
    <alternativeName>
        <fullName evidence="16">p-protein</fullName>
    </alternativeName>
</protein>
<comment type="function">
    <text evidence="2">Catalyzes the Claisen rearrangement of chorismate to prephenate and the decarboxylation/dehydration of prephenate to phenylpyruvate.</text>
</comment>
<dbReference type="GO" id="GO:0004664">
    <property type="term" value="F:prephenate dehydratase activity"/>
    <property type="evidence" value="ECO:0007669"/>
    <property type="project" value="UniProtKB-EC"/>
</dbReference>
<accession>A0ABR7JQX2</accession>
<evidence type="ECO:0000256" key="9">
    <source>
        <dbReference type="ARBA" id="ARBA00022490"/>
    </source>
</evidence>
<dbReference type="EC" id="4.2.1.51" evidence="6"/>
<evidence type="ECO:0000256" key="3">
    <source>
        <dbReference type="ARBA" id="ARBA00004496"/>
    </source>
</evidence>
<dbReference type="Gene3D" id="3.40.190.10">
    <property type="entry name" value="Periplasmic binding protein-like II"/>
    <property type="match status" value="2"/>
</dbReference>
<comment type="pathway">
    <text evidence="5">Metabolic intermediate biosynthesis; prephenate biosynthesis; prephenate from chorismate: step 1/1.</text>
</comment>
<evidence type="ECO:0000256" key="17">
    <source>
        <dbReference type="ARBA" id="ARBA00031520"/>
    </source>
</evidence>
<dbReference type="Proteomes" id="UP000609849">
    <property type="component" value="Unassembled WGS sequence"/>
</dbReference>
<dbReference type="SMART" id="SM00830">
    <property type="entry name" value="CM_2"/>
    <property type="match status" value="1"/>
</dbReference>
<dbReference type="PIRSF" id="PIRSF001500">
    <property type="entry name" value="Chor_mut_pdt_Ppr"/>
    <property type="match status" value="1"/>
</dbReference>
<keyword evidence="23" id="KW-1185">Reference proteome</keyword>
<evidence type="ECO:0000256" key="12">
    <source>
        <dbReference type="ARBA" id="ARBA00023222"/>
    </source>
</evidence>
<evidence type="ECO:0000256" key="11">
    <source>
        <dbReference type="ARBA" id="ARBA00023141"/>
    </source>
</evidence>
<dbReference type="NCBIfam" id="TIGR01805">
    <property type="entry name" value="CM_mono_grmpos"/>
    <property type="match status" value="1"/>
</dbReference>
<dbReference type="Gene3D" id="3.30.70.260">
    <property type="match status" value="1"/>
</dbReference>
<evidence type="ECO:0000259" key="21">
    <source>
        <dbReference type="PROSITE" id="PS51671"/>
    </source>
</evidence>
<dbReference type="CDD" id="cd13631">
    <property type="entry name" value="PBP2_Ct-PDT_like"/>
    <property type="match status" value="1"/>
</dbReference>
<dbReference type="SUPFAM" id="SSF53850">
    <property type="entry name" value="Periplasmic binding protein-like II"/>
    <property type="match status" value="1"/>
</dbReference>
<evidence type="ECO:0000256" key="8">
    <source>
        <dbReference type="ARBA" id="ARBA00021872"/>
    </source>
</evidence>
<dbReference type="InterPro" id="IPR008242">
    <property type="entry name" value="Chor_mutase/pphenate_deHydtase"/>
</dbReference>
<gene>
    <name evidence="22" type="primary">pheA</name>
    <name evidence="22" type="ORF">H8923_11080</name>
</gene>
<dbReference type="PROSITE" id="PS51168">
    <property type="entry name" value="CHORISMATE_MUT_2"/>
    <property type="match status" value="1"/>
</dbReference>
<dbReference type="PROSITE" id="PS00858">
    <property type="entry name" value="PREPHENATE_DEHYDR_2"/>
    <property type="match status" value="1"/>
</dbReference>
<dbReference type="RefSeq" id="WP_153924938.1">
    <property type="nucleotide sequence ID" value="NZ_JACRWE010000004.1"/>
</dbReference>
<dbReference type="PANTHER" id="PTHR21022:SF19">
    <property type="entry name" value="PREPHENATE DEHYDRATASE-RELATED"/>
    <property type="match status" value="1"/>
</dbReference>
<dbReference type="InterPro" id="IPR002701">
    <property type="entry name" value="CM_II_prokaryot"/>
</dbReference>
<dbReference type="Pfam" id="PF01817">
    <property type="entry name" value="CM_2"/>
    <property type="match status" value="1"/>
</dbReference>
<evidence type="ECO:0000256" key="15">
    <source>
        <dbReference type="ARBA" id="ARBA00023268"/>
    </source>
</evidence>
<dbReference type="SUPFAM" id="SSF55021">
    <property type="entry name" value="ACT-like"/>
    <property type="match status" value="1"/>
</dbReference>
<feature type="domain" description="Prephenate dehydratase" evidence="20">
    <location>
        <begin position="106"/>
        <end position="283"/>
    </location>
</feature>
<proteinExistence type="predicted"/>
<dbReference type="PROSITE" id="PS51671">
    <property type="entry name" value="ACT"/>
    <property type="match status" value="1"/>
</dbReference>
<feature type="domain" description="ACT" evidence="21">
    <location>
        <begin position="295"/>
        <end position="370"/>
    </location>
</feature>
<sequence>MDLLEDYRSEIDNIDKEMTLLFESRMNLSKKISDYKKKNKMKIYQRDREELVIAKNISYLKNKEYESLLRSYYINLMNLSRLIQSKEIDSNYDSEKIIKHKKENLKVGYQGVIGSFSEEAMHKHFSSIKNIKNYERFEDLFIALQDEDIDYAIVPIENSSTGGINRVYDLLNIYDFYIVGEECIKINQHLIGVKGATINDIREVYSHTQGFEQSRESLKRYENIKLIPYLNTAISAKLVSDLNDKTKAAIASERAAKIYNLDIIDSNINDIKDNYTKFVIIGRSFEARSDCDKTSLILSTGHKSGELYRLLKYFADYNINLTKIESRPNKHTPWQYLFYIDFEGSIEDEKIKRAIDNIANESKYFKFLGSYKKCNI</sequence>
<comment type="catalytic activity">
    <reaction evidence="1">
        <text>chorismate = prephenate</text>
        <dbReference type="Rhea" id="RHEA:13897"/>
        <dbReference type="ChEBI" id="CHEBI:29748"/>
        <dbReference type="ChEBI" id="CHEBI:29934"/>
        <dbReference type="EC" id="5.4.99.5"/>
    </reaction>
</comment>
<dbReference type="EMBL" id="JACRWE010000004">
    <property type="protein sequence ID" value="MBC5997308.1"/>
    <property type="molecule type" value="Genomic_DNA"/>
</dbReference>